<name>A0ABX1D2Q7_9FLAO</name>
<dbReference type="InterPro" id="IPR022813">
    <property type="entry name" value="SecD/SecF_arch_bac"/>
</dbReference>
<feature type="transmembrane region" description="Helical" evidence="9">
    <location>
        <begin position="14"/>
        <end position="33"/>
    </location>
</feature>
<organism evidence="11 12">
    <name type="scientific">Salinimicrobium oceani</name>
    <dbReference type="NCBI Taxonomy" id="2722702"/>
    <lineage>
        <taxon>Bacteria</taxon>
        <taxon>Pseudomonadati</taxon>
        <taxon>Bacteroidota</taxon>
        <taxon>Flavobacteriia</taxon>
        <taxon>Flavobacteriales</taxon>
        <taxon>Flavobacteriaceae</taxon>
        <taxon>Salinimicrobium</taxon>
    </lineage>
</organism>
<sequence length="164" mass="17639">DAPRDGVSNALSSILDANITTALTGLILLVLGTGPIKGFATTLLIGIATSLFTAIFITRLFIDNYARNPKKNLEFSTGMTKNLFTNLTIPFLQKRKTFYVVSGIFILVSLGSLLTQGLNQGVDFVGGRSYTIRFDQPVNPTELEDDLIAEFGSANAKTFGAANQ</sequence>
<feature type="transmembrane region" description="Helical" evidence="9">
    <location>
        <begin position="39"/>
        <end position="62"/>
    </location>
</feature>
<evidence type="ECO:0000313" key="11">
    <source>
        <dbReference type="EMBL" id="NJW54756.1"/>
    </source>
</evidence>
<protein>
    <submittedName>
        <fullName evidence="11">Protein translocase subunit SecDF</fullName>
    </submittedName>
</protein>
<keyword evidence="2" id="KW-0813">Transport</keyword>
<accession>A0ABX1D2Q7</accession>
<dbReference type="Pfam" id="PF02355">
    <property type="entry name" value="SecD_SecF_C"/>
    <property type="match status" value="1"/>
</dbReference>
<evidence type="ECO:0000313" key="12">
    <source>
        <dbReference type="Proteomes" id="UP000703674"/>
    </source>
</evidence>
<keyword evidence="3" id="KW-1003">Cell membrane</keyword>
<keyword evidence="6 9" id="KW-1133">Transmembrane helix</keyword>
<dbReference type="PANTHER" id="PTHR30081">
    <property type="entry name" value="PROTEIN-EXPORT MEMBRANE PROTEIN SEC"/>
    <property type="match status" value="1"/>
</dbReference>
<evidence type="ECO:0000256" key="3">
    <source>
        <dbReference type="ARBA" id="ARBA00022475"/>
    </source>
</evidence>
<dbReference type="PANTHER" id="PTHR30081:SF1">
    <property type="entry name" value="PROTEIN TRANSLOCASE SUBUNIT SECD"/>
    <property type="match status" value="1"/>
</dbReference>
<feature type="transmembrane region" description="Helical" evidence="9">
    <location>
        <begin position="98"/>
        <end position="118"/>
    </location>
</feature>
<evidence type="ECO:0000256" key="8">
    <source>
        <dbReference type="ARBA" id="ARBA00023136"/>
    </source>
</evidence>
<feature type="non-terminal residue" evidence="11">
    <location>
        <position position="1"/>
    </location>
</feature>
<keyword evidence="12" id="KW-1185">Reference proteome</keyword>
<evidence type="ECO:0000256" key="2">
    <source>
        <dbReference type="ARBA" id="ARBA00022448"/>
    </source>
</evidence>
<dbReference type="Proteomes" id="UP000703674">
    <property type="component" value="Unassembled WGS sequence"/>
</dbReference>
<dbReference type="SUPFAM" id="SSF82866">
    <property type="entry name" value="Multidrug efflux transporter AcrB transmembrane domain"/>
    <property type="match status" value="1"/>
</dbReference>
<dbReference type="Pfam" id="PF07549">
    <property type="entry name" value="Sec_GG"/>
    <property type="match status" value="1"/>
</dbReference>
<dbReference type="InterPro" id="IPR048634">
    <property type="entry name" value="SecD_SecF_C"/>
</dbReference>
<proteinExistence type="predicted"/>
<evidence type="ECO:0000256" key="1">
    <source>
        <dbReference type="ARBA" id="ARBA00004651"/>
    </source>
</evidence>
<comment type="caution">
    <text evidence="11">The sequence shown here is derived from an EMBL/GenBank/DDBJ whole genome shotgun (WGS) entry which is preliminary data.</text>
</comment>
<dbReference type="Gene3D" id="1.20.1640.10">
    <property type="entry name" value="Multidrug efflux transporter AcrB transmembrane domain"/>
    <property type="match status" value="1"/>
</dbReference>
<evidence type="ECO:0000256" key="5">
    <source>
        <dbReference type="ARBA" id="ARBA00022927"/>
    </source>
</evidence>
<keyword evidence="8 9" id="KW-0472">Membrane</keyword>
<keyword evidence="7" id="KW-0811">Translocation</keyword>
<reference evidence="11 12" key="1">
    <citation type="submission" date="2020-03" db="EMBL/GenBank/DDBJ databases">
        <title>Salinimicrobium sp. nov, isolated from SCS.</title>
        <authorList>
            <person name="Cao W.R."/>
        </authorList>
    </citation>
    <scope>NUCLEOTIDE SEQUENCE [LARGE SCALE GENOMIC DNA]</scope>
    <source>
        <strain evidence="12">J15B91</strain>
    </source>
</reference>
<keyword evidence="4 9" id="KW-0812">Transmembrane</keyword>
<comment type="subcellular location">
    <subcellularLocation>
        <location evidence="1">Cell membrane</location>
        <topology evidence="1">Multi-pass membrane protein</topology>
    </subcellularLocation>
</comment>
<evidence type="ECO:0000256" key="7">
    <source>
        <dbReference type="ARBA" id="ARBA00023010"/>
    </source>
</evidence>
<evidence type="ECO:0000256" key="6">
    <source>
        <dbReference type="ARBA" id="ARBA00022989"/>
    </source>
</evidence>
<feature type="non-terminal residue" evidence="11">
    <location>
        <position position="164"/>
    </location>
</feature>
<evidence type="ECO:0000259" key="10">
    <source>
        <dbReference type="Pfam" id="PF02355"/>
    </source>
</evidence>
<evidence type="ECO:0000256" key="9">
    <source>
        <dbReference type="SAM" id="Phobius"/>
    </source>
</evidence>
<keyword evidence="5" id="KW-0653">Protein transport</keyword>
<dbReference type="InterPro" id="IPR022646">
    <property type="entry name" value="SecD/SecF_CS"/>
</dbReference>
<evidence type="ECO:0000256" key="4">
    <source>
        <dbReference type="ARBA" id="ARBA00022692"/>
    </source>
</evidence>
<feature type="domain" description="Protein export membrane protein SecD/SecF C-terminal" evidence="10">
    <location>
        <begin position="6"/>
        <end position="63"/>
    </location>
</feature>
<dbReference type="EMBL" id="JAAVJR010000463">
    <property type="protein sequence ID" value="NJW54756.1"/>
    <property type="molecule type" value="Genomic_DNA"/>
</dbReference>
<gene>
    <name evidence="11" type="ORF">HC175_17740</name>
</gene>